<dbReference type="GO" id="GO:0005975">
    <property type="term" value="P:carbohydrate metabolic process"/>
    <property type="evidence" value="ECO:0007669"/>
    <property type="project" value="InterPro"/>
</dbReference>
<feature type="compositionally biased region" description="Acidic residues" evidence="4">
    <location>
        <begin position="1121"/>
        <end position="1143"/>
    </location>
</feature>
<feature type="region of interest" description="Disordered" evidence="4">
    <location>
        <begin position="881"/>
        <end position="928"/>
    </location>
</feature>
<feature type="domain" description="SLH" evidence="6">
    <location>
        <begin position="1272"/>
        <end position="1329"/>
    </location>
</feature>
<dbReference type="Pfam" id="PF14310">
    <property type="entry name" value="Fn3-like"/>
    <property type="match status" value="1"/>
</dbReference>
<dbReference type="GO" id="GO:0004553">
    <property type="term" value="F:hydrolase activity, hydrolyzing O-glycosyl compounds"/>
    <property type="evidence" value="ECO:0007669"/>
    <property type="project" value="InterPro"/>
</dbReference>
<dbReference type="InterPro" id="IPR017853">
    <property type="entry name" value="GH"/>
</dbReference>
<dbReference type="PROSITE" id="PS51820">
    <property type="entry name" value="PA14"/>
    <property type="match status" value="1"/>
</dbReference>
<dbReference type="Gene3D" id="2.60.40.10">
    <property type="entry name" value="Immunoglobulins"/>
    <property type="match status" value="1"/>
</dbReference>
<dbReference type="Pfam" id="PF01915">
    <property type="entry name" value="Glyco_hydro_3_C"/>
    <property type="match status" value="1"/>
</dbReference>
<dbReference type="Proteomes" id="UP000824192">
    <property type="component" value="Unassembled WGS sequence"/>
</dbReference>
<protein>
    <submittedName>
        <fullName evidence="8">Glycoside hydrolase family 3 C-terminal domain-containing protein</fullName>
    </submittedName>
</protein>
<feature type="chain" id="PRO_5038361898" evidence="5">
    <location>
        <begin position="30"/>
        <end position="1329"/>
    </location>
</feature>
<evidence type="ECO:0000256" key="1">
    <source>
        <dbReference type="ARBA" id="ARBA00005336"/>
    </source>
</evidence>
<feature type="signal peptide" evidence="5">
    <location>
        <begin position="1"/>
        <end position="29"/>
    </location>
</feature>
<gene>
    <name evidence="8" type="ORF">H9868_02895</name>
</gene>
<evidence type="ECO:0000259" key="6">
    <source>
        <dbReference type="PROSITE" id="PS51272"/>
    </source>
</evidence>
<dbReference type="InterPro" id="IPR050288">
    <property type="entry name" value="Cellulose_deg_GH3"/>
</dbReference>
<dbReference type="Gene3D" id="3.20.20.300">
    <property type="entry name" value="Glycoside hydrolase, family 3, N-terminal domain"/>
    <property type="match status" value="1"/>
</dbReference>
<dbReference type="EMBL" id="DXGA01000064">
    <property type="protein sequence ID" value="HIW93468.1"/>
    <property type="molecule type" value="Genomic_DNA"/>
</dbReference>
<dbReference type="SUPFAM" id="SSF56988">
    <property type="entry name" value="Anthrax protective antigen"/>
    <property type="match status" value="1"/>
</dbReference>
<evidence type="ECO:0000313" key="9">
    <source>
        <dbReference type="Proteomes" id="UP000824192"/>
    </source>
</evidence>
<evidence type="ECO:0000256" key="5">
    <source>
        <dbReference type="SAM" id="SignalP"/>
    </source>
</evidence>
<comment type="similarity">
    <text evidence="1">Belongs to the glycosyl hydrolase 3 family.</text>
</comment>
<dbReference type="PRINTS" id="PR00133">
    <property type="entry name" value="GLHYDRLASE3"/>
</dbReference>
<reference evidence="8" key="1">
    <citation type="journal article" date="2021" name="PeerJ">
        <title>Extensive microbial diversity within the chicken gut microbiome revealed by metagenomics and culture.</title>
        <authorList>
            <person name="Gilroy R."/>
            <person name="Ravi A."/>
            <person name="Getino M."/>
            <person name="Pursley I."/>
            <person name="Horton D.L."/>
            <person name="Alikhan N.F."/>
            <person name="Baker D."/>
            <person name="Gharbi K."/>
            <person name="Hall N."/>
            <person name="Watson M."/>
            <person name="Adriaenssens E.M."/>
            <person name="Foster-Nyarko E."/>
            <person name="Jarju S."/>
            <person name="Secka A."/>
            <person name="Antonio M."/>
            <person name="Oren A."/>
            <person name="Chaudhuri R.R."/>
            <person name="La Ragione R."/>
            <person name="Hildebrand F."/>
            <person name="Pallen M.J."/>
        </authorList>
    </citation>
    <scope>NUCLEOTIDE SEQUENCE</scope>
    <source>
        <strain evidence="8">ChiGjej6B6-1540</strain>
    </source>
</reference>
<dbReference type="SMART" id="SM01217">
    <property type="entry name" value="Fn3_like"/>
    <property type="match status" value="1"/>
</dbReference>
<dbReference type="Gene3D" id="3.40.50.1700">
    <property type="entry name" value="Glycoside hydrolase family 3 C-terminal domain"/>
    <property type="match status" value="2"/>
</dbReference>
<keyword evidence="5" id="KW-0732">Signal</keyword>
<dbReference type="Pfam" id="PF00395">
    <property type="entry name" value="SLH"/>
    <property type="match status" value="3"/>
</dbReference>
<name>A0A9D1RSM6_9FIRM</name>
<dbReference type="Pfam" id="PF00933">
    <property type="entry name" value="Glyco_hydro_3"/>
    <property type="match status" value="1"/>
</dbReference>
<dbReference type="InterPro" id="IPR001119">
    <property type="entry name" value="SLH_dom"/>
</dbReference>
<evidence type="ECO:0000259" key="7">
    <source>
        <dbReference type="PROSITE" id="PS51820"/>
    </source>
</evidence>
<dbReference type="PANTHER" id="PTHR42715">
    <property type="entry name" value="BETA-GLUCOSIDASE"/>
    <property type="match status" value="1"/>
</dbReference>
<evidence type="ECO:0000256" key="4">
    <source>
        <dbReference type="SAM" id="MobiDB-lite"/>
    </source>
</evidence>
<proteinExistence type="inferred from homology"/>
<reference evidence="8" key="2">
    <citation type="submission" date="2021-04" db="EMBL/GenBank/DDBJ databases">
        <authorList>
            <person name="Gilroy R."/>
        </authorList>
    </citation>
    <scope>NUCLEOTIDE SEQUENCE</scope>
    <source>
        <strain evidence="8">ChiGjej6B6-1540</strain>
    </source>
</reference>
<dbReference type="InterPro" id="IPR036962">
    <property type="entry name" value="Glyco_hydro_3_N_sf"/>
</dbReference>
<dbReference type="InterPro" id="IPR013783">
    <property type="entry name" value="Ig-like_fold"/>
</dbReference>
<feature type="compositionally biased region" description="Gly residues" evidence="4">
    <location>
        <begin position="899"/>
        <end position="926"/>
    </location>
</feature>
<feature type="domain" description="SLH" evidence="6">
    <location>
        <begin position="1207"/>
        <end position="1270"/>
    </location>
</feature>
<feature type="region of interest" description="Disordered" evidence="4">
    <location>
        <begin position="1102"/>
        <end position="1143"/>
    </location>
</feature>
<dbReference type="PROSITE" id="PS51272">
    <property type="entry name" value="SLH"/>
    <property type="match status" value="3"/>
</dbReference>
<organism evidence="8 9">
    <name type="scientific">Candidatus Flavonifractor merdipullorum</name>
    <dbReference type="NCBI Taxonomy" id="2838590"/>
    <lineage>
        <taxon>Bacteria</taxon>
        <taxon>Bacillati</taxon>
        <taxon>Bacillota</taxon>
        <taxon>Clostridia</taxon>
        <taxon>Eubacteriales</taxon>
        <taxon>Oscillospiraceae</taxon>
        <taxon>Flavonifractor</taxon>
    </lineage>
</organism>
<keyword evidence="2" id="KW-0677">Repeat</keyword>
<dbReference type="InterPro" id="IPR002772">
    <property type="entry name" value="Glyco_hydro_3_C"/>
</dbReference>
<evidence type="ECO:0000313" key="8">
    <source>
        <dbReference type="EMBL" id="HIW93468.1"/>
    </source>
</evidence>
<feature type="domain" description="SLH" evidence="6">
    <location>
        <begin position="1147"/>
        <end position="1206"/>
    </location>
</feature>
<dbReference type="SUPFAM" id="SSF52279">
    <property type="entry name" value="Beta-D-glucan exohydrolase, C-terminal domain"/>
    <property type="match status" value="1"/>
</dbReference>
<dbReference type="InterPro" id="IPR037524">
    <property type="entry name" value="PA14/GLEYA"/>
</dbReference>
<evidence type="ECO:0000256" key="2">
    <source>
        <dbReference type="ARBA" id="ARBA00022737"/>
    </source>
</evidence>
<comment type="caution">
    <text evidence="8">The sequence shown here is derived from an EMBL/GenBank/DDBJ whole genome shotgun (WGS) entry which is preliminary data.</text>
</comment>
<feature type="domain" description="PA14" evidence="7">
    <location>
        <begin position="579"/>
        <end position="754"/>
    </location>
</feature>
<dbReference type="InterPro" id="IPR026891">
    <property type="entry name" value="Fn3-like"/>
</dbReference>
<sequence>MEKNWKRRLLSGLVAASMTASVTVTTALAADASPDFGELYTWEDVQNGLKESDEEIDAKVEALLKAMTEEEKFALLGGSGTGSNGEAGSLIGVPRLGVPRSRMYDGPAGVYYLEDTTNPPQEQMVAATWDPDMAYEYGVIHGSENQAIGGNVQLGTQFDITRMPQFGRAKDQFGEDPYLLSDIAAAETKGVQDQGVIAVGKHFAVFSQNATPGTGTNIEISEQAMHELHLPGFESAVTDGGLLGVMSSYNKINGTAASAHSYLQETVLRGMWNFIGFTVTDWGGNSGFTLDKGTDVEMPSLSNNAQDKAQALVEDGTYTQEEMDAMVDEAAGHVLTALGQAGYLYWVEIGADGLAKADPTPPEVIQLEGRLDELDEIVAENTDRSQKIAEEGGVLLKNEDDVLPVSVEGDDRTVGIIGVGGMNLISGVGGERSYGTISEMTSPYQAMTDLLGEDRVEGAVGIDMVGEPIPGEYLFTAAQDETDGAVDETDAVVDETDAVADETDAVVDETDAVADEADAVVDEADAVVDETDAVADETGTTVVNGVTRTYGTAGSSGESQDQQGQQITVGGVSETQMNGHEIGEFAQIDADINFTTGTIDGQPNRTYKGEGADEGTNTAFAYQGEEDPVAYTWTTYIKAPESGEYTLLLEGIGGSMSAVVMEDGLDNIDQTVDEPTTATFGGTSSRQGAQWPDSQVIPTATGMNIGSSATVTMEAGKYYKVVVAAVAGYEEKDLQVRLAWITPSMKTEQYQQALDVAASQDVSIVFAYRQATDPADTREETTLRLSEDQEQLILDVAEAAHKNGNQVVVVLNNSTAVVMDQWIDQVDGLLEMYFPGQGGGEATANLLTGEVNPGGKLAYAIPARDEDTLLTYSQEAFDKYEVPDETDDDAEAETKEGEGGFPGGDFPGGGFPGGGFPGGGFPGMGGATPNTTNYDEGIMTGYRWYDSMDIEPLYDFGYGLSYTTFAYSDLTVTRNATDGDNVGYDVTFTVTNTGDVAGDEVVQLYLGQADMSNLPEGIQSAKLQLAGYERVKDLQPGESREITLHVTQRSLSYWNSTLSDDELIEFPDGTKGKWTVAEGERTIYVGSSSDTDDLVLQETVTVSTDDTDDGDTVVVGPSVDHDDDDNANDNTDADTDTDIDEDDVPLASGTFSDVADSHWAKEAIDYVTAEGLFTGTSDTTFSPGVPMTRSMLTTVLWRLAGEPAAAAAAAFSDVERGQWYTDAVAWASEEGVVTGYGNGLFGTNDSITREQLAVMLYRYAGGDAVTADLSTFSDAGSISDWAQEAMNWAVANQILSGDNTGKLNPGGTATRAEVAQMIYNYCTHMAGVK</sequence>
<dbReference type="SUPFAM" id="SSF51445">
    <property type="entry name" value="(Trans)glycosidases"/>
    <property type="match status" value="1"/>
</dbReference>
<accession>A0A9D1RSM6</accession>
<dbReference type="InterPro" id="IPR001764">
    <property type="entry name" value="Glyco_hydro_3_N"/>
</dbReference>
<dbReference type="PANTHER" id="PTHR42715:SF10">
    <property type="entry name" value="BETA-GLUCOSIDASE"/>
    <property type="match status" value="1"/>
</dbReference>
<keyword evidence="3 8" id="KW-0378">Hydrolase</keyword>
<dbReference type="InterPro" id="IPR036881">
    <property type="entry name" value="Glyco_hydro_3_C_sf"/>
</dbReference>
<evidence type="ECO:0000256" key="3">
    <source>
        <dbReference type="ARBA" id="ARBA00022801"/>
    </source>
</evidence>